<feature type="transmembrane region" description="Helical" evidence="9">
    <location>
        <begin position="22"/>
        <end position="40"/>
    </location>
</feature>
<dbReference type="OrthoDB" id="9773957at2"/>
<feature type="transmembrane region" description="Helical" evidence="9">
    <location>
        <begin position="346"/>
        <end position="366"/>
    </location>
</feature>
<feature type="transmembrane region" description="Helical" evidence="9">
    <location>
        <begin position="321"/>
        <end position="340"/>
    </location>
</feature>
<dbReference type="EMBL" id="PQLX01000005">
    <property type="protein sequence ID" value="POU64406.1"/>
    <property type="molecule type" value="Genomic_DNA"/>
</dbReference>
<evidence type="ECO:0000313" key="12">
    <source>
        <dbReference type="Proteomes" id="UP000237003"/>
    </source>
</evidence>
<accession>A0A2S4RVN9</accession>
<name>A0A2S4RVN9_CITAM</name>
<evidence type="ECO:0000256" key="5">
    <source>
        <dbReference type="ARBA" id="ARBA00022989"/>
    </source>
</evidence>
<keyword evidence="5 9" id="KW-1133">Transmembrane helix</keyword>
<evidence type="ECO:0000256" key="6">
    <source>
        <dbReference type="ARBA" id="ARBA00023136"/>
    </source>
</evidence>
<dbReference type="AlphaFoldDB" id="A0A2S4RVN9"/>
<dbReference type="Pfam" id="PF07690">
    <property type="entry name" value="MFS_1"/>
    <property type="match status" value="1"/>
</dbReference>
<evidence type="ECO:0000256" key="1">
    <source>
        <dbReference type="ARBA" id="ARBA00004141"/>
    </source>
</evidence>
<dbReference type="SUPFAM" id="SSF103473">
    <property type="entry name" value="MFS general substrate transporter"/>
    <property type="match status" value="1"/>
</dbReference>
<comment type="caution">
    <text evidence="11">The sequence shown here is derived from an EMBL/GenBank/DDBJ whole genome shotgun (WGS) entry which is preliminary data.</text>
</comment>
<dbReference type="Gene3D" id="1.20.1250.20">
    <property type="entry name" value="MFS general substrate transporter like domains"/>
    <property type="match status" value="2"/>
</dbReference>
<feature type="transmembrane region" description="Helical" evidence="9">
    <location>
        <begin position="92"/>
        <end position="110"/>
    </location>
</feature>
<feature type="domain" description="Major facilitator superfamily (MFS) profile" evidence="10">
    <location>
        <begin position="26"/>
        <end position="436"/>
    </location>
</feature>
<feature type="transmembrane region" description="Helical" evidence="9">
    <location>
        <begin position="412"/>
        <end position="429"/>
    </location>
</feature>
<evidence type="ECO:0000256" key="4">
    <source>
        <dbReference type="ARBA" id="ARBA00022692"/>
    </source>
</evidence>
<feature type="transmembrane region" description="Helical" evidence="9">
    <location>
        <begin position="116"/>
        <end position="138"/>
    </location>
</feature>
<feature type="transmembrane region" description="Helical" evidence="9">
    <location>
        <begin position="150"/>
        <end position="168"/>
    </location>
</feature>
<dbReference type="PROSITE" id="PS50850">
    <property type="entry name" value="MFS"/>
    <property type="match status" value="1"/>
</dbReference>
<dbReference type="FunFam" id="1.20.1250.20:FF:000018">
    <property type="entry name" value="MFS transporter permease"/>
    <property type="match status" value="1"/>
</dbReference>
<evidence type="ECO:0000256" key="9">
    <source>
        <dbReference type="SAM" id="Phobius"/>
    </source>
</evidence>
<evidence type="ECO:0000256" key="8">
    <source>
        <dbReference type="ARBA" id="ARBA00074139"/>
    </source>
</evidence>
<comment type="subcellular location">
    <subcellularLocation>
        <location evidence="1">Membrane</location>
        <topology evidence="1">Multi-pass membrane protein</topology>
    </subcellularLocation>
</comment>
<feature type="transmembrane region" description="Helical" evidence="9">
    <location>
        <begin position="285"/>
        <end position="309"/>
    </location>
</feature>
<gene>
    <name evidence="11" type="ORF">C3430_14530</name>
</gene>
<dbReference type="GO" id="GO:0005886">
    <property type="term" value="C:plasma membrane"/>
    <property type="evidence" value="ECO:0007669"/>
    <property type="project" value="TreeGrafter"/>
</dbReference>
<comment type="function">
    <text evidence="7">Component of the tartrate utilization system and may allow entry of tartrate and tartrate dehydrogenase.</text>
</comment>
<keyword evidence="6 9" id="KW-0472">Membrane</keyword>
<dbReference type="InterPro" id="IPR036259">
    <property type="entry name" value="MFS_trans_sf"/>
</dbReference>
<dbReference type="GO" id="GO:0022857">
    <property type="term" value="F:transmembrane transporter activity"/>
    <property type="evidence" value="ECO:0007669"/>
    <property type="project" value="InterPro"/>
</dbReference>
<keyword evidence="2" id="KW-0813">Transport</keyword>
<dbReference type="CDD" id="cd17319">
    <property type="entry name" value="MFS_ExuT_GudP_like"/>
    <property type="match status" value="1"/>
</dbReference>
<evidence type="ECO:0000256" key="7">
    <source>
        <dbReference type="ARBA" id="ARBA00058119"/>
    </source>
</evidence>
<evidence type="ECO:0000256" key="3">
    <source>
        <dbReference type="ARBA" id="ARBA00022475"/>
    </source>
</evidence>
<evidence type="ECO:0000259" key="10">
    <source>
        <dbReference type="PROSITE" id="PS50850"/>
    </source>
</evidence>
<keyword evidence="4 9" id="KW-0812">Transmembrane</keyword>
<feature type="transmembrane region" description="Helical" evidence="9">
    <location>
        <begin position="246"/>
        <end position="265"/>
    </location>
</feature>
<reference evidence="11 12" key="1">
    <citation type="submission" date="2018-01" db="EMBL/GenBank/DDBJ databases">
        <title>Complete genome sequences of 14 Citrobacter spp. isolated from plant in Canada.</title>
        <authorList>
            <person name="Bhandare S.G."/>
            <person name="Colavecchio A."/>
            <person name="Jeukens J."/>
            <person name="Emond-Rheault J.-G."/>
            <person name="Freschi L."/>
            <person name="Hamel J."/>
            <person name="Kukavica-Ibrulj I."/>
            <person name="Levesque R."/>
            <person name="Goodridge L."/>
        </authorList>
    </citation>
    <scope>NUCLEOTIDE SEQUENCE [LARGE SCALE GENOMIC DNA]</scope>
    <source>
        <strain evidence="11 12">S1285</strain>
    </source>
</reference>
<dbReference type="FunFam" id="1.20.1250.20:FF:000126">
    <property type="entry name" value="MFS transporter permease"/>
    <property type="match status" value="1"/>
</dbReference>
<protein>
    <recommendedName>
        <fullName evidence="8">Putative tartrate transporter</fullName>
    </recommendedName>
</protein>
<dbReference type="PANTHER" id="PTHR43791">
    <property type="entry name" value="PERMEASE-RELATED"/>
    <property type="match status" value="1"/>
</dbReference>
<keyword evidence="3" id="KW-1003">Cell membrane</keyword>
<feature type="transmembrane region" description="Helical" evidence="9">
    <location>
        <begin position="60"/>
        <end position="80"/>
    </location>
</feature>
<evidence type="ECO:0000256" key="2">
    <source>
        <dbReference type="ARBA" id="ARBA00022448"/>
    </source>
</evidence>
<dbReference type="Proteomes" id="UP000237003">
    <property type="component" value="Unassembled WGS sequence"/>
</dbReference>
<dbReference type="InterPro" id="IPR020846">
    <property type="entry name" value="MFS_dom"/>
</dbReference>
<dbReference type="InterPro" id="IPR011701">
    <property type="entry name" value="MFS"/>
</dbReference>
<dbReference type="PANTHER" id="PTHR43791:SF36">
    <property type="entry name" value="TRANSPORTER, PUTATIVE (AFU_ORTHOLOGUE AFUA_6G08340)-RELATED"/>
    <property type="match status" value="1"/>
</dbReference>
<dbReference type="RefSeq" id="WP_103777050.1">
    <property type="nucleotide sequence ID" value="NZ_PQLX01000005.1"/>
</dbReference>
<proteinExistence type="predicted"/>
<feature type="transmembrane region" description="Helical" evidence="9">
    <location>
        <begin position="188"/>
        <end position="208"/>
    </location>
</feature>
<evidence type="ECO:0000313" key="11">
    <source>
        <dbReference type="EMBL" id="POU64406.1"/>
    </source>
</evidence>
<feature type="transmembrane region" description="Helical" evidence="9">
    <location>
        <begin position="378"/>
        <end position="400"/>
    </location>
</feature>
<sequence length="438" mass="48784">MSSSIEGDFGHAERLERVYKKVIWRLVPFIFICYIFAYFSRINVSFAKLEMLADIQLSETAYGFGAGIFFIGYVIFAVPSNIVLSKIGARRWICILMISWGIFSTCLMFTRTPMQFYVLRLLTGVAEAGFFPGVVYYFTRWFPSERRGRVISLFMAAIPLSGVLGGPLSGFIMDTFGNHQLNLAGWEWLFLLYGIPTILLGFSVFWFMPDNYSSCTFLTADEKQVIAIDLQKEDQRKDSDCKNNSVLGFLLSPMVWYFCLIYFFIEMGEYAIGFWMPSIIKSSGFESLSLIGVLSAIPYLFAGIVMVYVGRSADLHKERRWHLVIPMLVGMVGLLIAAKFAHSPVIAMIGLTLSTIGVLTSLPMFWTVPSAMLGTAAAAGGLALINSIGNLAGFCSPYLVGWIKDTTNNTDIALYILAGSVFIGALLILRIPKKLLAH</sequence>
<organism evidence="11 12">
    <name type="scientific">Citrobacter amalonaticus</name>
    <dbReference type="NCBI Taxonomy" id="35703"/>
    <lineage>
        <taxon>Bacteria</taxon>
        <taxon>Pseudomonadati</taxon>
        <taxon>Pseudomonadota</taxon>
        <taxon>Gammaproteobacteria</taxon>
        <taxon>Enterobacterales</taxon>
        <taxon>Enterobacteriaceae</taxon>
        <taxon>Citrobacter</taxon>
    </lineage>
</organism>